<dbReference type="SUPFAM" id="SSF51905">
    <property type="entry name" value="FAD/NAD(P)-binding domain"/>
    <property type="match status" value="1"/>
</dbReference>
<dbReference type="Proteomes" id="UP000591272">
    <property type="component" value="Unassembled WGS sequence"/>
</dbReference>
<dbReference type="GO" id="GO:0005737">
    <property type="term" value="C:cytoplasm"/>
    <property type="evidence" value="ECO:0007669"/>
    <property type="project" value="TreeGrafter"/>
</dbReference>
<name>A0A7Y9G9X8_9ACTN</name>
<keyword evidence="2" id="KW-0784">Thiamine biosynthesis</keyword>
<evidence type="ECO:0000256" key="3">
    <source>
        <dbReference type="ARBA" id="ARBA00023002"/>
    </source>
</evidence>
<dbReference type="PANTHER" id="PTHR13847">
    <property type="entry name" value="SARCOSINE DEHYDROGENASE-RELATED"/>
    <property type="match status" value="1"/>
</dbReference>
<keyword evidence="3 7" id="KW-0560">Oxidoreductase</keyword>
<dbReference type="NCBIfam" id="TIGR02352">
    <property type="entry name" value="thiamin_ThiO"/>
    <property type="match status" value="1"/>
</dbReference>
<comment type="catalytic activity">
    <reaction evidence="4">
        <text>glycine + O2 + H2O = glyoxylate + H2O2 + NH4(+)</text>
        <dbReference type="Rhea" id="RHEA:11532"/>
        <dbReference type="ChEBI" id="CHEBI:15377"/>
        <dbReference type="ChEBI" id="CHEBI:15379"/>
        <dbReference type="ChEBI" id="CHEBI:16240"/>
        <dbReference type="ChEBI" id="CHEBI:28938"/>
        <dbReference type="ChEBI" id="CHEBI:36655"/>
        <dbReference type="ChEBI" id="CHEBI:57305"/>
        <dbReference type="EC" id="1.4.3.19"/>
    </reaction>
</comment>
<dbReference type="InterPro" id="IPR006076">
    <property type="entry name" value="FAD-dep_OxRdtase"/>
</dbReference>
<dbReference type="RefSeq" id="WP_179833781.1">
    <property type="nucleotide sequence ID" value="NZ_BMRD01000001.1"/>
</dbReference>
<proteinExistence type="predicted"/>
<dbReference type="PANTHER" id="PTHR13847:SF289">
    <property type="entry name" value="GLYCINE OXIDASE"/>
    <property type="match status" value="1"/>
</dbReference>
<accession>A0A7Y9G9X8</accession>
<dbReference type="Gene3D" id="3.50.50.60">
    <property type="entry name" value="FAD/NAD(P)-binding domain"/>
    <property type="match status" value="1"/>
</dbReference>
<reference evidence="7 8" key="1">
    <citation type="submission" date="2020-07" db="EMBL/GenBank/DDBJ databases">
        <title>Sequencing the genomes of 1000 actinobacteria strains.</title>
        <authorList>
            <person name="Klenk H.-P."/>
        </authorList>
    </citation>
    <scope>NUCLEOTIDE SEQUENCE [LARGE SCALE GENOMIC DNA]</scope>
    <source>
        <strain evidence="7 8">DSM 43461</strain>
    </source>
</reference>
<comment type="pathway">
    <text evidence="1">Cofactor biosynthesis; thiamine diphosphate biosynthesis.</text>
</comment>
<evidence type="ECO:0000313" key="8">
    <source>
        <dbReference type="Proteomes" id="UP000591272"/>
    </source>
</evidence>
<dbReference type="Gene3D" id="3.30.9.10">
    <property type="entry name" value="D-Amino Acid Oxidase, subunit A, domain 2"/>
    <property type="match status" value="1"/>
</dbReference>
<evidence type="ECO:0000256" key="1">
    <source>
        <dbReference type="ARBA" id="ARBA00004948"/>
    </source>
</evidence>
<evidence type="ECO:0000256" key="2">
    <source>
        <dbReference type="ARBA" id="ARBA00022977"/>
    </source>
</evidence>
<sequence length="375" mass="39244">MQIVIIGAGVIGLATAWRTAAGGAAVTLVDPAPASGASSVAAGMLTPVSELTYGEEPLLRLGLASRDRYGAFVAELEELTGLETGYRTDGILEVAFDSDDLRHLDDLRRFQEDLGIPAEALTGRECRRLEPMLAPGVRGGLLAPEDGSVDPRRLAPALLAACERLGVRLVRRRAERVVVENGAAAGVGLDDGTVIPADRVLLAAGPWSGDLGGLPPGTVPPVRPVKGQVIRLRTRAPFLRRATRGLVRGSSVYLVPRADGEIVLGATQEELGFDTRVTAGGLWELLRDARELLPGITELEFAEVRAGLRPGSPDNAPVMGPTALPGLLVGTGHFRNGILLTPVSADILSAMLLDGPVPEVAGPFAPDRFSPEVSA</sequence>
<evidence type="ECO:0000256" key="5">
    <source>
        <dbReference type="ARBA" id="ARBA00050018"/>
    </source>
</evidence>
<protein>
    <recommendedName>
        <fullName evidence="5">glycine oxidase</fullName>
        <ecNumber evidence="5">1.4.3.19</ecNumber>
    </recommendedName>
</protein>
<dbReference type="GO" id="GO:0009229">
    <property type="term" value="P:thiamine diphosphate biosynthetic process"/>
    <property type="evidence" value="ECO:0007669"/>
    <property type="project" value="UniProtKB-UniPathway"/>
</dbReference>
<evidence type="ECO:0000259" key="6">
    <source>
        <dbReference type="Pfam" id="PF01266"/>
    </source>
</evidence>
<keyword evidence="8" id="KW-1185">Reference proteome</keyword>
<gene>
    <name evidence="7" type="ORF">BJ999_002879</name>
</gene>
<dbReference type="UniPathway" id="UPA00060"/>
<evidence type="ECO:0000313" key="7">
    <source>
        <dbReference type="EMBL" id="NYE12583.1"/>
    </source>
</evidence>
<dbReference type="InterPro" id="IPR036188">
    <property type="entry name" value="FAD/NAD-bd_sf"/>
</dbReference>
<organism evidence="7 8">
    <name type="scientific">Actinomadura citrea</name>
    <dbReference type="NCBI Taxonomy" id="46158"/>
    <lineage>
        <taxon>Bacteria</taxon>
        <taxon>Bacillati</taxon>
        <taxon>Actinomycetota</taxon>
        <taxon>Actinomycetes</taxon>
        <taxon>Streptosporangiales</taxon>
        <taxon>Thermomonosporaceae</taxon>
        <taxon>Actinomadura</taxon>
    </lineage>
</organism>
<dbReference type="AlphaFoldDB" id="A0A7Y9G9X8"/>
<comment type="caution">
    <text evidence="7">The sequence shown here is derived from an EMBL/GenBank/DDBJ whole genome shotgun (WGS) entry which is preliminary data.</text>
</comment>
<dbReference type="GO" id="GO:0050660">
    <property type="term" value="F:flavin adenine dinucleotide binding"/>
    <property type="evidence" value="ECO:0007669"/>
    <property type="project" value="InterPro"/>
</dbReference>
<dbReference type="GO" id="GO:0009228">
    <property type="term" value="P:thiamine biosynthetic process"/>
    <property type="evidence" value="ECO:0007669"/>
    <property type="project" value="UniProtKB-KW"/>
</dbReference>
<dbReference type="EC" id="1.4.3.19" evidence="5"/>
<dbReference type="EMBL" id="JACCBT010000001">
    <property type="protein sequence ID" value="NYE12583.1"/>
    <property type="molecule type" value="Genomic_DNA"/>
</dbReference>
<dbReference type="GO" id="GO:0043799">
    <property type="term" value="F:glycine oxidase activity"/>
    <property type="evidence" value="ECO:0007669"/>
    <property type="project" value="UniProtKB-EC"/>
</dbReference>
<dbReference type="InterPro" id="IPR012727">
    <property type="entry name" value="Gly_oxidase_ThiO"/>
</dbReference>
<feature type="domain" description="FAD dependent oxidoreductase" evidence="6">
    <location>
        <begin position="3"/>
        <end position="350"/>
    </location>
</feature>
<evidence type="ECO:0000256" key="4">
    <source>
        <dbReference type="ARBA" id="ARBA00049872"/>
    </source>
</evidence>
<dbReference type="SUPFAM" id="SSF54373">
    <property type="entry name" value="FAD-linked reductases, C-terminal domain"/>
    <property type="match status" value="1"/>
</dbReference>
<dbReference type="Pfam" id="PF01266">
    <property type="entry name" value="DAO"/>
    <property type="match status" value="1"/>
</dbReference>